<dbReference type="InterPro" id="IPR036880">
    <property type="entry name" value="Kunitz_BPTI_sf"/>
</dbReference>
<dbReference type="EMBL" id="GFPF01000504">
    <property type="protein sequence ID" value="MAA11650.1"/>
    <property type="molecule type" value="Transcribed_RNA"/>
</dbReference>
<sequence>MNYPYKYRKCRCVADVSTLNYFPSGIAMCAAYMLISCLFSSVVFQQCSASANSTADACLETPTVEGCTIIRRMWSFSSRSGQCQLNFVCSNHTNAFRDEATCNEVCSSVPRPQPPESFQDCAFWLTQLHKCQQKWLKYYLDYWGKVQQVLIYTGCGSSPHKHYAYYVSRRHCTELNLPRGRTRE</sequence>
<keyword evidence="1" id="KW-0472">Membrane</keyword>
<feature type="transmembrane region" description="Helical" evidence="1">
    <location>
        <begin position="21"/>
        <end position="44"/>
    </location>
</feature>
<accession>A0A224YD02</accession>
<protein>
    <submittedName>
        <fullName evidence="2">Pancreatic trypsin inhibitor</fullName>
    </submittedName>
</protein>
<dbReference type="GO" id="GO:0004867">
    <property type="term" value="F:serine-type endopeptidase inhibitor activity"/>
    <property type="evidence" value="ECO:0007669"/>
    <property type="project" value="InterPro"/>
</dbReference>
<keyword evidence="1" id="KW-0812">Transmembrane</keyword>
<evidence type="ECO:0000256" key="1">
    <source>
        <dbReference type="SAM" id="Phobius"/>
    </source>
</evidence>
<dbReference type="SUPFAM" id="SSF57362">
    <property type="entry name" value="BPTI-like"/>
    <property type="match status" value="1"/>
</dbReference>
<keyword evidence="1" id="KW-1133">Transmembrane helix</keyword>
<evidence type="ECO:0000313" key="2">
    <source>
        <dbReference type="EMBL" id="MAA11650.1"/>
    </source>
</evidence>
<dbReference type="Gene3D" id="4.10.410.10">
    <property type="entry name" value="Pancreatic trypsin inhibitor Kunitz domain"/>
    <property type="match status" value="1"/>
</dbReference>
<dbReference type="AlphaFoldDB" id="A0A224YD02"/>
<proteinExistence type="predicted"/>
<reference evidence="2" key="1">
    <citation type="journal article" date="2017" name="Parasit. Vectors">
        <title>Sialotranscriptomics of Rhipicephalus zambeziensis reveals intricate expression profiles of secretory proteins and suggests tight temporal transcriptional regulation during blood-feeding.</title>
        <authorList>
            <person name="de Castro M.H."/>
            <person name="de Klerk D."/>
            <person name="Pienaar R."/>
            <person name="Rees D.J.G."/>
            <person name="Mans B.J."/>
        </authorList>
    </citation>
    <scope>NUCLEOTIDE SEQUENCE</scope>
    <source>
        <tissue evidence="2">Salivary glands</tissue>
    </source>
</reference>
<organism evidence="2">
    <name type="scientific">Rhipicephalus zambeziensis</name>
    <dbReference type="NCBI Taxonomy" id="60191"/>
    <lineage>
        <taxon>Eukaryota</taxon>
        <taxon>Metazoa</taxon>
        <taxon>Ecdysozoa</taxon>
        <taxon>Arthropoda</taxon>
        <taxon>Chelicerata</taxon>
        <taxon>Arachnida</taxon>
        <taxon>Acari</taxon>
        <taxon>Parasitiformes</taxon>
        <taxon>Ixodida</taxon>
        <taxon>Ixodoidea</taxon>
        <taxon>Ixodidae</taxon>
        <taxon>Rhipicephalinae</taxon>
        <taxon>Rhipicephalus</taxon>
        <taxon>Rhipicephalus</taxon>
    </lineage>
</organism>
<name>A0A224YD02_9ACAR</name>